<organism evidence="7 8">
    <name type="scientific">Lacrimispora xylanisolvens</name>
    <dbReference type="NCBI Taxonomy" id="384636"/>
    <lineage>
        <taxon>Bacteria</taxon>
        <taxon>Bacillati</taxon>
        <taxon>Bacillota</taxon>
        <taxon>Clostridia</taxon>
        <taxon>Lachnospirales</taxon>
        <taxon>Lachnospiraceae</taxon>
        <taxon>Lacrimispora</taxon>
    </lineage>
</organism>
<protein>
    <submittedName>
        <fullName evidence="7">RNA polymerase sigma (SigV) subunit</fullName>
    </submittedName>
</protein>
<dbReference type="Proteomes" id="UP000237749">
    <property type="component" value="Unassembled WGS sequence"/>
</dbReference>
<keyword evidence="4" id="KW-0804">Transcription</keyword>
<dbReference type="Gene3D" id="1.10.10.10">
    <property type="entry name" value="Winged helix-like DNA-binding domain superfamily/Winged helix DNA-binding domain"/>
    <property type="match status" value="1"/>
</dbReference>
<dbReference type="InterPro" id="IPR013249">
    <property type="entry name" value="RNA_pol_sigma70_r4_t2"/>
</dbReference>
<dbReference type="CDD" id="cd06171">
    <property type="entry name" value="Sigma70_r4"/>
    <property type="match status" value="1"/>
</dbReference>
<dbReference type="InterPro" id="IPR014284">
    <property type="entry name" value="RNA_pol_sigma-70_dom"/>
</dbReference>
<comment type="caution">
    <text evidence="7">The sequence shown here is derived from an EMBL/GenBank/DDBJ whole genome shotgun (WGS) entry which is preliminary data.</text>
</comment>
<dbReference type="PANTHER" id="PTHR43133:SF60">
    <property type="entry name" value="RNA POLYMERASE SIGMA FACTOR SIGV"/>
    <property type="match status" value="1"/>
</dbReference>
<dbReference type="InterPro" id="IPR036388">
    <property type="entry name" value="WH-like_DNA-bd_sf"/>
</dbReference>
<evidence type="ECO:0000259" key="6">
    <source>
        <dbReference type="Pfam" id="PF08281"/>
    </source>
</evidence>
<evidence type="ECO:0000259" key="5">
    <source>
        <dbReference type="Pfam" id="PF04542"/>
    </source>
</evidence>
<evidence type="ECO:0000256" key="3">
    <source>
        <dbReference type="ARBA" id="ARBA00023082"/>
    </source>
</evidence>
<evidence type="ECO:0000256" key="4">
    <source>
        <dbReference type="ARBA" id="ARBA00023163"/>
    </source>
</evidence>
<keyword evidence="3" id="KW-0731">Sigma factor</keyword>
<dbReference type="Pfam" id="PF08281">
    <property type="entry name" value="Sigma70_r4_2"/>
    <property type="match status" value="1"/>
</dbReference>
<evidence type="ECO:0000313" key="8">
    <source>
        <dbReference type="Proteomes" id="UP000237749"/>
    </source>
</evidence>
<dbReference type="GO" id="GO:0003677">
    <property type="term" value="F:DNA binding"/>
    <property type="evidence" value="ECO:0007669"/>
    <property type="project" value="InterPro"/>
</dbReference>
<reference evidence="7 8" key="1">
    <citation type="submission" date="2018-02" db="EMBL/GenBank/DDBJ databases">
        <title>Genomic Encyclopedia of Archaeal and Bacterial Type Strains, Phase II (KMG-II): from individual species to whole genera.</title>
        <authorList>
            <person name="Goeker M."/>
        </authorList>
    </citation>
    <scope>NUCLEOTIDE SEQUENCE [LARGE SCALE GENOMIC DNA]</scope>
    <source>
        <strain evidence="7 8">DSM 3808</strain>
    </source>
</reference>
<dbReference type="SUPFAM" id="SSF88659">
    <property type="entry name" value="Sigma3 and sigma4 domains of RNA polymerase sigma factors"/>
    <property type="match status" value="1"/>
</dbReference>
<dbReference type="NCBIfam" id="TIGR02937">
    <property type="entry name" value="sigma70-ECF"/>
    <property type="match status" value="1"/>
</dbReference>
<evidence type="ECO:0000313" key="7">
    <source>
        <dbReference type="EMBL" id="PPK77623.1"/>
    </source>
</evidence>
<sequence>MKQKIEEQAESLLLNNYEKYYRLAYSYAKNESDALDIVQESAYKVLKDIKKLKDQSLLSTWIYRIVINTSIDFLRKRNNETVSIYDLEIPHEDQYQDDDPKEMIAFLNEEERTIVILKFFEDLKLEEIADALNMNVNTVKTRLYRALKKIRVTLETEHV</sequence>
<dbReference type="EMBL" id="PTJA01000016">
    <property type="protein sequence ID" value="PPK77623.1"/>
    <property type="molecule type" value="Genomic_DNA"/>
</dbReference>
<evidence type="ECO:0000256" key="2">
    <source>
        <dbReference type="ARBA" id="ARBA00023015"/>
    </source>
</evidence>
<dbReference type="InterPro" id="IPR013324">
    <property type="entry name" value="RNA_pol_sigma_r3/r4-like"/>
</dbReference>
<comment type="similarity">
    <text evidence="1">Belongs to the sigma-70 factor family. ECF subfamily.</text>
</comment>
<dbReference type="GO" id="GO:0016987">
    <property type="term" value="F:sigma factor activity"/>
    <property type="evidence" value="ECO:0007669"/>
    <property type="project" value="UniProtKB-KW"/>
</dbReference>
<dbReference type="OrthoDB" id="9780326at2"/>
<gene>
    <name evidence="7" type="ORF">BXY41_116168</name>
</gene>
<dbReference type="PANTHER" id="PTHR43133">
    <property type="entry name" value="RNA POLYMERASE ECF-TYPE SIGMA FACTO"/>
    <property type="match status" value="1"/>
</dbReference>
<dbReference type="SUPFAM" id="SSF88946">
    <property type="entry name" value="Sigma2 domain of RNA polymerase sigma factors"/>
    <property type="match status" value="1"/>
</dbReference>
<dbReference type="InterPro" id="IPR013325">
    <property type="entry name" value="RNA_pol_sigma_r2"/>
</dbReference>
<accession>A0A2S6HJR9</accession>
<feature type="domain" description="RNA polymerase sigma factor 70 region 4 type 2" evidence="6">
    <location>
        <begin position="102"/>
        <end position="150"/>
    </location>
</feature>
<keyword evidence="2" id="KW-0805">Transcription regulation</keyword>
<evidence type="ECO:0000256" key="1">
    <source>
        <dbReference type="ARBA" id="ARBA00010641"/>
    </source>
</evidence>
<dbReference type="Gene3D" id="1.10.1740.10">
    <property type="match status" value="1"/>
</dbReference>
<dbReference type="RefSeq" id="WP_104439382.1">
    <property type="nucleotide sequence ID" value="NZ_PTJA01000016.1"/>
</dbReference>
<keyword evidence="8" id="KW-1185">Reference proteome</keyword>
<dbReference type="AlphaFoldDB" id="A0A2S6HJR9"/>
<dbReference type="GO" id="GO:0006352">
    <property type="term" value="P:DNA-templated transcription initiation"/>
    <property type="evidence" value="ECO:0007669"/>
    <property type="project" value="InterPro"/>
</dbReference>
<dbReference type="InterPro" id="IPR039425">
    <property type="entry name" value="RNA_pol_sigma-70-like"/>
</dbReference>
<feature type="domain" description="RNA polymerase sigma-70 region 2" evidence="5">
    <location>
        <begin position="16"/>
        <end position="78"/>
    </location>
</feature>
<name>A0A2S6HJR9_9FIRM</name>
<proteinExistence type="inferred from homology"/>
<dbReference type="InterPro" id="IPR007627">
    <property type="entry name" value="RNA_pol_sigma70_r2"/>
</dbReference>
<dbReference type="Pfam" id="PF04542">
    <property type="entry name" value="Sigma70_r2"/>
    <property type="match status" value="1"/>
</dbReference>